<dbReference type="Proteomes" id="UP000068016">
    <property type="component" value="Unassembled WGS sequence"/>
</dbReference>
<sequence length="123" mass="14053">MDRKRYVEVFKTRIEKALMHVCIQGLGPALNGLVLCHYMAADCDEHALQPAPEMTLGVRVVVKADGPELLRIDIPEMETRGRAHTSQCVFSFFIARIGRRDDLDKRDRIAHESLLKMVHPHLH</sequence>
<comment type="caution">
    <text evidence="1">The sequence shown here is derived from an EMBL/GenBank/DDBJ whole genome shotgun (WGS) entry which is preliminary data.</text>
</comment>
<evidence type="ECO:0000313" key="1">
    <source>
        <dbReference type="EMBL" id="KWN06335.1"/>
    </source>
</evidence>
<protein>
    <submittedName>
        <fullName evidence="1">Uncharacterized protein</fullName>
    </submittedName>
</protein>
<gene>
    <name evidence="1" type="ORF">WT83_27005</name>
</gene>
<dbReference type="AlphaFoldDB" id="A0A108E7W6"/>
<name>A0A108E7W6_9BURK</name>
<dbReference type="EMBL" id="LPLZ01000074">
    <property type="protein sequence ID" value="KWN06335.1"/>
    <property type="molecule type" value="Genomic_DNA"/>
</dbReference>
<accession>A0A108E7W6</accession>
<evidence type="ECO:0000313" key="2">
    <source>
        <dbReference type="Proteomes" id="UP000068016"/>
    </source>
</evidence>
<reference evidence="1 2" key="1">
    <citation type="submission" date="2015-11" db="EMBL/GenBank/DDBJ databases">
        <title>Expanding the genomic diversity of Burkholderia species for the development of highly accurate diagnostics.</title>
        <authorList>
            <person name="Sahl J."/>
            <person name="Keim P."/>
            <person name="Wagner D."/>
        </authorList>
    </citation>
    <scope>NUCLEOTIDE SEQUENCE [LARGE SCALE GENOMIC DNA]</scope>
    <source>
        <strain evidence="1 2">MSMB793WGS</strain>
    </source>
</reference>
<organism evidence="1 2">
    <name type="scientific">Burkholderia territorii</name>
    <dbReference type="NCBI Taxonomy" id="1503055"/>
    <lineage>
        <taxon>Bacteria</taxon>
        <taxon>Pseudomonadati</taxon>
        <taxon>Pseudomonadota</taxon>
        <taxon>Betaproteobacteria</taxon>
        <taxon>Burkholderiales</taxon>
        <taxon>Burkholderiaceae</taxon>
        <taxon>Burkholderia</taxon>
        <taxon>Burkholderia cepacia complex</taxon>
    </lineage>
</organism>
<proteinExistence type="predicted"/>